<sequence>MEDLQAGVITMKASRWPAGLYEHGVYSPGDKAKGLFHNHIVVQFYRHLFIGPSSVMEQYTSCKSSKASKNHTWDLHCVDRYIIAYVHIMVCQTNHNCHGGSTPHGLITQMYITLSHALQWTQVIGEMDLSDLYWRIVKMLDNKTDPWVNETIGWWN</sequence>
<accession>A0A0D0DL73</accession>
<dbReference type="OrthoDB" id="3220614at2759"/>
<reference evidence="2" key="2">
    <citation type="submission" date="2015-01" db="EMBL/GenBank/DDBJ databases">
        <title>Evolutionary Origins and Diversification of the Mycorrhizal Mutualists.</title>
        <authorList>
            <consortium name="DOE Joint Genome Institute"/>
            <consortium name="Mycorrhizal Genomics Consortium"/>
            <person name="Kohler A."/>
            <person name="Kuo A."/>
            <person name="Nagy L.G."/>
            <person name="Floudas D."/>
            <person name="Copeland A."/>
            <person name="Barry K.W."/>
            <person name="Cichocki N."/>
            <person name="Veneault-Fourrey C."/>
            <person name="LaButti K."/>
            <person name="Lindquist E.A."/>
            <person name="Lipzen A."/>
            <person name="Lundell T."/>
            <person name="Morin E."/>
            <person name="Murat C."/>
            <person name="Riley R."/>
            <person name="Ohm R."/>
            <person name="Sun H."/>
            <person name="Tunlid A."/>
            <person name="Henrissat B."/>
            <person name="Grigoriev I.V."/>
            <person name="Hibbett D.S."/>
            <person name="Martin F."/>
        </authorList>
    </citation>
    <scope>NUCLEOTIDE SEQUENCE [LARGE SCALE GENOMIC DNA]</scope>
    <source>
        <strain evidence="2">Ve08.2h10</strain>
    </source>
</reference>
<dbReference type="STRING" id="930991.A0A0D0DL73"/>
<dbReference type="Pfam" id="PF20414">
    <property type="entry name" value="DUF6698"/>
    <property type="match status" value="2"/>
</dbReference>
<gene>
    <name evidence="1" type="ORF">PAXRUDRAFT_75192</name>
</gene>
<dbReference type="EMBL" id="KN825618">
    <property type="protein sequence ID" value="KIK82549.1"/>
    <property type="molecule type" value="Genomic_DNA"/>
</dbReference>
<evidence type="ECO:0000313" key="1">
    <source>
        <dbReference type="EMBL" id="KIK82549.1"/>
    </source>
</evidence>
<protein>
    <submittedName>
        <fullName evidence="1">Uncharacterized protein</fullName>
    </submittedName>
</protein>
<name>A0A0D0DL73_9AGAM</name>
<dbReference type="HOGENOM" id="CLU_035918_9_2_1"/>
<evidence type="ECO:0000313" key="2">
    <source>
        <dbReference type="Proteomes" id="UP000054538"/>
    </source>
</evidence>
<feature type="non-terminal residue" evidence="1">
    <location>
        <position position="1"/>
    </location>
</feature>
<dbReference type="InterPro" id="IPR046521">
    <property type="entry name" value="DUF6698"/>
</dbReference>
<reference evidence="1 2" key="1">
    <citation type="submission" date="2014-04" db="EMBL/GenBank/DDBJ databases">
        <authorList>
            <consortium name="DOE Joint Genome Institute"/>
            <person name="Kuo A."/>
            <person name="Kohler A."/>
            <person name="Jargeat P."/>
            <person name="Nagy L.G."/>
            <person name="Floudas D."/>
            <person name="Copeland A."/>
            <person name="Barry K.W."/>
            <person name="Cichocki N."/>
            <person name="Veneault-Fourrey C."/>
            <person name="LaButti K."/>
            <person name="Lindquist E.A."/>
            <person name="Lipzen A."/>
            <person name="Lundell T."/>
            <person name="Morin E."/>
            <person name="Murat C."/>
            <person name="Sun H."/>
            <person name="Tunlid A."/>
            <person name="Henrissat B."/>
            <person name="Grigoriev I.V."/>
            <person name="Hibbett D.S."/>
            <person name="Martin F."/>
            <person name="Nordberg H.P."/>
            <person name="Cantor M.N."/>
            <person name="Hua S.X."/>
        </authorList>
    </citation>
    <scope>NUCLEOTIDE SEQUENCE [LARGE SCALE GENOMIC DNA]</scope>
    <source>
        <strain evidence="1 2">Ve08.2h10</strain>
    </source>
</reference>
<organism evidence="1 2">
    <name type="scientific">Paxillus rubicundulus Ve08.2h10</name>
    <dbReference type="NCBI Taxonomy" id="930991"/>
    <lineage>
        <taxon>Eukaryota</taxon>
        <taxon>Fungi</taxon>
        <taxon>Dikarya</taxon>
        <taxon>Basidiomycota</taxon>
        <taxon>Agaricomycotina</taxon>
        <taxon>Agaricomycetes</taxon>
        <taxon>Agaricomycetidae</taxon>
        <taxon>Boletales</taxon>
        <taxon>Paxilineae</taxon>
        <taxon>Paxillaceae</taxon>
        <taxon>Paxillus</taxon>
    </lineage>
</organism>
<keyword evidence="2" id="KW-1185">Reference proteome</keyword>
<dbReference type="AlphaFoldDB" id="A0A0D0DL73"/>
<dbReference type="Proteomes" id="UP000054538">
    <property type="component" value="Unassembled WGS sequence"/>
</dbReference>
<proteinExistence type="predicted"/>
<dbReference type="InParanoid" id="A0A0D0DL73"/>